<feature type="transmembrane region" description="Helical" evidence="1">
    <location>
        <begin position="95"/>
        <end position="117"/>
    </location>
</feature>
<accession>A0A0B7F5S2</accession>
<evidence type="ECO:0000313" key="3">
    <source>
        <dbReference type="Proteomes" id="UP000059188"/>
    </source>
</evidence>
<dbReference type="EMBL" id="LN679110">
    <property type="protein sequence ID" value="CEL52895.1"/>
    <property type="molecule type" value="Genomic_DNA"/>
</dbReference>
<evidence type="ECO:0000313" key="2">
    <source>
        <dbReference type="EMBL" id="CEL52895.1"/>
    </source>
</evidence>
<reference evidence="2 3" key="1">
    <citation type="submission" date="2014-11" db="EMBL/GenBank/DDBJ databases">
        <authorList>
            <person name="Wibberg Daniel"/>
        </authorList>
    </citation>
    <scope>NUCLEOTIDE SEQUENCE [LARGE SCALE GENOMIC DNA]</scope>
    <source>
        <strain evidence="2">Rhizoctonia solani AG1-IB 7/3/14</strain>
    </source>
</reference>
<dbReference type="OrthoDB" id="3208378at2759"/>
<protein>
    <recommendedName>
        <fullName evidence="4">Transmembrane protein</fullName>
    </recommendedName>
</protein>
<keyword evidence="1" id="KW-1133">Transmembrane helix</keyword>
<sequence length="517" mass="57930">MLVALLILCYINDRPFHTSSYRPFVRGVDQQILAPFSLTQSDIVTLFSTMIMAQKWALMAWTTSLCWPIAALLMEKRGLRRRDLKALIKYRMLMPWKYLESLPTFLIGTLLLVSLAANLASPLLTGSIYWVPRNTPIRSLSTNPIPFLVAEGAPGLVAPNLFFDFYMESQTWRQELAQRGGSLVGIAWDRSVDRGAFKRVSNFVEPLAINSTIETVVLPYFATHSIEWIRNKSDLPPYVRNVHPEQAMNRSLDLSPAGTATLYVGGALLVPDLTNPTNWSSDTWVSRTIHDRQLLIYNFGTPGGQNVTQRLPSDIYVYTDTAIAGFWAFAWVTFSAGAGTCRDYQCVISSRSTIRNNTPIELEPHPYTFQALSMATTIAATLVQQNTSIPYSWGNHDDFINELLVRSYSGAWNAIMSIVPESRTPSNYRPALSGLAAEVRKIRVYGWLGLQLSVTLLSIVFLVLQVKLSKFPLLGEVGLVSFYMDTSSLPERSRPCDSVNGVLKIHEEDDMLKVKVV</sequence>
<dbReference type="Proteomes" id="UP000059188">
    <property type="component" value="Unassembled WGS sequence"/>
</dbReference>
<keyword evidence="1" id="KW-0812">Transmembrane</keyword>
<feature type="transmembrane region" description="Helical" evidence="1">
    <location>
        <begin position="56"/>
        <end position="74"/>
    </location>
</feature>
<proteinExistence type="predicted"/>
<organism evidence="2 3">
    <name type="scientific">Thanatephorus cucumeris (strain AG1-IB / isolate 7/3/14)</name>
    <name type="common">Lettuce bottom rot fungus</name>
    <name type="synonym">Rhizoctonia solani</name>
    <dbReference type="NCBI Taxonomy" id="1108050"/>
    <lineage>
        <taxon>Eukaryota</taxon>
        <taxon>Fungi</taxon>
        <taxon>Dikarya</taxon>
        <taxon>Basidiomycota</taxon>
        <taxon>Agaricomycotina</taxon>
        <taxon>Agaricomycetes</taxon>
        <taxon>Cantharellales</taxon>
        <taxon>Ceratobasidiaceae</taxon>
        <taxon>Rhizoctonia</taxon>
        <taxon>Rhizoctonia solani AG-1</taxon>
    </lineage>
</organism>
<evidence type="ECO:0000256" key="1">
    <source>
        <dbReference type="SAM" id="Phobius"/>
    </source>
</evidence>
<feature type="transmembrane region" description="Helical" evidence="1">
    <location>
        <begin position="444"/>
        <end position="464"/>
    </location>
</feature>
<keyword evidence="1" id="KW-0472">Membrane</keyword>
<gene>
    <name evidence="2" type="ORF">RSOLAG1IB_05963</name>
</gene>
<dbReference type="STRING" id="1108050.A0A0B7F5S2"/>
<name>A0A0B7F5S2_THACB</name>
<dbReference type="AlphaFoldDB" id="A0A0B7F5S2"/>
<evidence type="ECO:0008006" key="4">
    <source>
        <dbReference type="Google" id="ProtNLM"/>
    </source>
</evidence>
<keyword evidence="3" id="KW-1185">Reference proteome</keyword>